<dbReference type="InterPro" id="IPR014001">
    <property type="entry name" value="Helicase_ATP-bd"/>
</dbReference>
<dbReference type="VEuPathDB" id="MicrosporidiaDB:ECANGB1_837"/>
<evidence type="ECO:0000256" key="11">
    <source>
        <dbReference type="RuleBase" id="RU364117"/>
    </source>
</evidence>
<dbReference type="SMART" id="SM00487">
    <property type="entry name" value="DEXDc"/>
    <property type="match status" value="1"/>
</dbReference>
<evidence type="ECO:0000256" key="10">
    <source>
        <dbReference type="ARBA" id="ARBA00034617"/>
    </source>
</evidence>
<keyword evidence="15" id="KW-1185">Reference proteome</keyword>
<evidence type="ECO:0000313" key="15">
    <source>
        <dbReference type="Proteomes" id="UP000192639"/>
    </source>
</evidence>
<keyword evidence="4 11" id="KW-0378">Hydrolase</keyword>
<dbReference type="InterPro" id="IPR018982">
    <property type="entry name" value="RQC_domain"/>
</dbReference>
<evidence type="ECO:0000313" key="14">
    <source>
        <dbReference type="EMBL" id="ORD94365.1"/>
    </source>
</evidence>
<dbReference type="GO" id="GO:0016887">
    <property type="term" value="F:ATP hydrolysis activity"/>
    <property type="evidence" value="ECO:0007669"/>
    <property type="project" value="RHEA"/>
</dbReference>
<dbReference type="Pfam" id="PF00271">
    <property type="entry name" value="Helicase_C"/>
    <property type="match status" value="1"/>
</dbReference>
<reference evidence="14 15" key="1">
    <citation type="journal article" date="2017" name="Environ. Microbiol.">
        <title>Decay of the glycolytic pathway and adaptation to intranuclear parasitism within Enterocytozoonidae microsporidia.</title>
        <authorList>
            <person name="Wiredu Boakye D."/>
            <person name="Jaroenlak P."/>
            <person name="Prachumwat A."/>
            <person name="Williams T.A."/>
            <person name="Bateman K.S."/>
            <person name="Itsathitphaisarn O."/>
            <person name="Sritunyalucksana K."/>
            <person name="Paszkiewicz K.H."/>
            <person name="Moore K.A."/>
            <person name="Stentiford G.D."/>
            <person name="Williams B.A."/>
        </authorList>
    </citation>
    <scope>NUCLEOTIDE SEQUENCE [LARGE SCALE GENOMIC DNA]</scope>
    <source>
        <strain evidence="14 15">GB1</strain>
    </source>
</reference>
<dbReference type="InterPro" id="IPR004589">
    <property type="entry name" value="DNA_helicase_ATP-dep_RecQ"/>
</dbReference>
<dbReference type="Proteomes" id="UP000192639">
    <property type="component" value="Unassembled WGS sequence"/>
</dbReference>
<feature type="domain" description="Helicase C-terminal" evidence="13">
    <location>
        <begin position="583"/>
        <end position="728"/>
    </location>
</feature>
<evidence type="ECO:0000256" key="8">
    <source>
        <dbReference type="ARBA" id="ARBA00023235"/>
    </source>
</evidence>
<dbReference type="InterPro" id="IPR001650">
    <property type="entry name" value="Helicase_C-like"/>
</dbReference>
<dbReference type="GO" id="GO:0000729">
    <property type="term" value="P:DNA double-strand break processing"/>
    <property type="evidence" value="ECO:0007669"/>
    <property type="project" value="UniProtKB-ARBA"/>
</dbReference>
<dbReference type="PROSITE" id="PS00690">
    <property type="entry name" value="DEAH_ATP_HELICASE"/>
    <property type="match status" value="1"/>
</dbReference>
<keyword evidence="5 11" id="KW-0347">Helicase</keyword>
<dbReference type="FunFam" id="3.40.50.300:FF:000296">
    <property type="entry name" value="ATP-dependent DNA helicase RecQ"/>
    <property type="match status" value="1"/>
</dbReference>
<dbReference type="InterPro" id="IPR036388">
    <property type="entry name" value="WH-like_DNA-bd_sf"/>
</dbReference>
<dbReference type="GO" id="GO:0005634">
    <property type="term" value="C:nucleus"/>
    <property type="evidence" value="ECO:0007669"/>
    <property type="project" value="UniProtKB-SubCell"/>
</dbReference>
<dbReference type="FunFam" id="3.40.50.300:FF:000340">
    <property type="entry name" value="Bloom syndrome, RecQ helicase"/>
    <property type="match status" value="1"/>
</dbReference>
<dbReference type="CDD" id="cd17920">
    <property type="entry name" value="DEXHc_RecQ"/>
    <property type="match status" value="1"/>
</dbReference>
<dbReference type="GO" id="GO:0000724">
    <property type="term" value="P:double-strand break repair via homologous recombination"/>
    <property type="evidence" value="ECO:0007669"/>
    <property type="project" value="TreeGrafter"/>
</dbReference>
<dbReference type="EC" id="5.6.2.4" evidence="11"/>
<dbReference type="AlphaFoldDB" id="A0A1Y1S853"/>
<keyword evidence="6 11" id="KW-0067">ATP-binding</keyword>
<evidence type="ECO:0000256" key="1">
    <source>
        <dbReference type="ARBA" id="ARBA00004123"/>
    </source>
</evidence>
<proteinExistence type="inferred from homology"/>
<dbReference type="InterPro" id="IPR011545">
    <property type="entry name" value="DEAD/DEAH_box_helicase_dom"/>
</dbReference>
<dbReference type="InterPro" id="IPR032284">
    <property type="entry name" value="RecQ_Zn-bd"/>
</dbReference>
<comment type="similarity">
    <text evidence="2 11">Belongs to the helicase family. RecQ subfamily.</text>
</comment>
<dbReference type="GO" id="GO:0005694">
    <property type="term" value="C:chromosome"/>
    <property type="evidence" value="ECO:0007669"/>
    <property type="project" value="TreeGrafter"/>
</dbReference>
<evidence type="ECO:0000256" key="9">
    <source>
        <dbReference type="ARBA" id="ARBA00023242"/>
    </source>
</evidence>
<dbReference type="PROSITE" id="PS51194">
    <property type="entry name" value="HELICASE_CTER"/>
    <property type="match status" value="1"/>
</dbReference>
<evidence type="ECO:0000256" key="7">
    <source>
        <dbReference type="ARBA" id="ARBA00023125"/>
    </source>
</evidence>
<dbReference type="NCBIfam" id="TIGR00614">
    <property type="entry name" value="recQ_fam"/>
    <property type="match status" value="1"/>
</dbReference>
<dbReference type="GO" id="GO:0006260">
    <property type="term" value="P:DNA replication"/>
    <property type="evidence" value="ECO:0007669"/>
    <property type="project" value="InterPro"/>
</dbReference>
<dbReference type="GO" id="GO:0005524">
    <property type="term" value="F:ATP binding"/>
    <property type="evidence" value="ECO:0007669"/>
    <property type="project" value="UniProtKB-KW"/>
</dbReference>
<comment type="catalytic activity">
    <reaction evidence="11">
        <text>ATP + H2O = ADP + phosphate + H(+)</text>
        <dbReference type="Rhea" id="RHEA:13065"/>
        <dbReference type="ChEBI" id="CHEBI:15377"/>
        <dbReference type="ChEBI" id="CHEBI:15378"/>
        <dbReference type="ChEBI" id="CHEBI:30616"/>
        <dbReference type="ChEBI" id="CHEBI:43474"/>
        <dbReference type="ChEBI" id="CHEBI:456216"/>
    </reaction>
</comment>
<protein>
    <recommendedName>
        <fullName evidence="11">ATP-dependent DNA helicase</fullName>
        <ecNumber evidence="11">5.6.2.4</ecNumber>
    </recommendedName>
</protein>
<dbReference type="Gene3D" id="3.40.50.300">
    <property type="entry name" value="P-loop containing nucleotide triphosphate hydrolases"/>
    <property type="match status" value="2"/>
</dbReference>
<comment type="caution">
    <text evidence="14">The sequence shown here is derived from an EMBL/GenBank/DDBJ whole genome shotgun (WGS) entry which is preliminary data.</text>
</comment>
<dbReference type="Pfam" id="PF00270">
    <property type="entry name" value="DEAD"/>
    <property type="match status" value="1"/>
</dbReference>
<comment type="subcellular location">
    <subcellularLocation>
        <location evidence="1 11">Nucleus</location>
    </subcellularLocation>
</comment>
<evidence type="ECO:0000256" key="4">
    <source>
        <dbReference type="ARBA" id="ARBA00022801"/>
    </source>
</evidence>
<evidence type="ECO:0000256" key="3">
    <source>
        <dbReference type="ARBA" id="ARBA00022741"/>
    </source>
</evidence>
<evidence type="ECO:0000259" key="13">
    <source>
        <dbReference type="PROSITE" id="PS51194"/>
    </source>
</evidence>
<dbReference type="SMART" id="SM00490">
    <property type="entry name" value="HELICc"/>
    <property type="match status" value="1"/>
</dbReference>
<organism evidence="14 15">
    <name type="scientific">Enterospora canceri</name>
    <dbReference type="NCBI Taxonomy" id="1081671"/>
    <lineage>
        <taxon>Eukaryota</taxon>
        <taxon>Fungi</taxon>
        <taxon>Fungi incertae sedis</taxon>
        <taxon>Microsporidia</taxon>
        <taxon>Enterocytozoonidae</taxon>
        <taxon>Enterospora</taxon>
    </lineage>
</organism>
<dbReference type="SUPFAM" id="SSF52540">
    <property type="entry name" value="P-loop containing nucleoside triphosphate hydrolases"/>
    <property type="match status" value="1"/>
</dbReference>
<evidence type="ECO:0000256" key="5">
    <source>
        <dbReference type="ARBA" id="ARBA00022806"/>
    </source>
</evidence>
<evidence type="ECO:0000256" key="6">
    <source>
        <dbReference type="ARBA" id="ARBA00022840"/>
    </source>
</evidence>
<dbReference type="Gene3D" id="1.10.10.10">
    <property type="entry name" value="Winged helix-like DNA-binding domain superfamily/Winged helix DNA-binding domain"/>
    <property type="match status" value="1"/>
</dbReference>
<keyword evidence="9 11" id="KW-0539">Nucleus</keyword>
<gene>
    <name evidence="14" type="primary">HUS2</name>
    <name evidence="14" type="ORF">ECANGB1_837</name>
</gene>
<dbReference type="Pfam" id="PF16124">
    <property type="entry name" value="RecQ_Zn_bind"/>
    <property type="match status" value="1"/>
</dbReference>
<evidence type="ECO:0000256" key="2">
    <source>
        <dbReference type="ARBA" id="ARBA00005446"/>
    </source>
</evidence>
<dbReference type="GO" id="GO:0003677">
    <property type="term" value="F:DNA binding"/>
    <property type="evidence" value="ECO:0007669"/>
    <property type="project" value="UniProtKB-KW"/>
</dbReference>
<keyword evidence="7" id="KW-0238">DNA-binding</keyword>
<evidence type="ECO:0000259" key="12">
    <source>
        <dbReference type="PROSITE" id="PS51192"/>
    </source>
</evidence>
<dbReference type="PROSITE" id="PS51192">
    <property type="entry name" value="HELICASE_ATP_BIND_1"/>
    <property type="match status" value="1"/>
</dbReference>
<dbReference type="GO" id="GO:0043138">
    <property type="term" value="F:3'-5' DNA helicase activity"/>
    <property type="evidence" value="ECO:0007669"/>
    <property type="project" value="UniProtKB-EC"/>
</dbReference>
<dbReference type="GO" id="GO:0031573">
    <property type="term" value="P:mitotic intra-S DNA damage checkpoint signaling"/>
    <property type="evidence" value="ECO:0007669"/>
    <property type="project" value="UniProtKB-ARBA"/>
</dbReference>
<name>A0A1Y1S853_9MICR</name>
<comment type="catalytic activity">
    <reaction evidence="10 11">
        <text>Couples ATP hydrolysis with the unwinding of duplex DNA by translocating in the 3'-5' direction.</text>
        <dbReference type="EC" id="5.6.2.4"/>
    </reaction>
</comment>
<accession>A0A1Y1S853</accession>
<keyword evidence="8" id="KW-0413">Isomerase</keyword>
<dbReference type="EMBL" id="LWDP01000023">
    <property type="protein sequence ID" value="ORD94365.1"/>
    <property type="molecule type" value="Genomic_DNA"/>
</dbReference>
<dbReference type="GO" id="GO:0005737">
    <property type="term" value="C:cytoplasm"/>
    <property type="evidence" value="ECO:0007669"/>
    <property type="project" value="TreeGrafter"/>
</dbReference>
<sequence>MKNKDRKYTLENEDVFIKTSKMVNESIKEFEQSWEESFADFNTNEIATDPNRVVTNKKQLYAKDEMKEDKKKSVLAQQCFGSTYTGHSENKGPRRIIATSLTISNEEEIDEDTFVANREACLKDGLTYYSLSKDESMIMDDVSLRQAPLLNYKEEKDYDTYCDGTSSVKGNRYEREVVVEDGKRAKMDEEETSFGISSESQKKEISSEIVVEDNFSLDEASDEIIIEKRSSEEDVAMKQPDEFTLDDLSISNLSKTLYASNKFNITNKIENTNFMLNKEAKKSATEAKEVINKYLKEKNRPVEESSSDIRIISSTQYVAINEDTNLKVPNTLYKINTSTTNDQALENNSGLNTQKIKEHRNIQSFYLHSVFSLDEFRQNQEEIIEESLQNKDLFVLMPTGGGKSLCYQLPALIKDGITLVISPLLSLIQDQITGLLNKNIPAAALNSNCTPSERELIIRTVEKSNVIKLLYVTPELLNNSGRFQELMKLLHQMGRLARFVVDEAHCVSQWGHDFRPDYKALDQLRSAYPTVPIIALTATATEKVERDIVDLLGIRRCVTFRSSFNRPNLVYKILPKTKSTKIDIVTFVNSHYADSPGIIYCTSKKECEKIADELSNDLRITYYHAGLSKKERMRVQEQWNDGTYNIITATIAFGMGIDKADVRFVIHYSLPKSLEGYYQETGRAGRDGLESTCLLYYSYGDTKIHEFLINKSYNSTPAQKSRQKQELFNVVQYCDNKVECRRKLVLKHFNEEFDSANCKETCDNCARNKKGTFADYTKEAKEMHSLLRDLNRGGYATLIQLVDLYRGSKNKKTAELSSKMSNRNLVGNGKRVSKETLVKIVQKMVQQGALENKIEKKAGFTHSYLAPRNRLISKVEIQVEDGGSKEVVRRPVYSNFSKYFDNQEEESGVE</sequence>
<dbReference type="InterPro" id="IPR027417">
    <property type="entry name" value="P-loop_NTPase"/>
</dbReference>
<dbReference type="Pfam" id="PF09382">
    <property type="entry name" value="RQC"/>
    <property type="match status" value="1"/>
</dbReference>
<dbReference type="PANTHER" id="PTHR13710">
    <property type="entry name" value="DNA HELICASE RECQ FAMILY MEMBER"/>
    <property type="match status" value="1"/>
</dbReference>
<dbReference type="OrthoDB" id="10261556at2759"/>
<dbReference type="PANTHER" id="PTHR13710:SF153">
    <property type="entry name" value="RECQ-LIKE DNA HELICASE BLM"/>
    <property type="match status" value="1"/>
</dbReference>
<dbReference type="InterPro" id="IPR002464">
    <property type="entry name" value="DNA/RNA_helicase_DEAH_CS"/>
</dbReference>
<keyword evidence="3 11" id="KW-0547">Nucleotide-binding</keyword>
<dbReference type="GO" id="GO:0009378">
    <property type="term" value="F:four-way junction helicase activity"/>
    <property type="evidence" value="ECO:0007669"/>
    <property type="project" value="TreeGrafter"/>
</dbReference>
<dbReference type="CDD" id="cd18794">
    <property type="entry name" value="SF2_C_RecQ"/>
    <property type="match status" value="1"/>
</dbReference>
<feature type="domain" description="Helicase ATP-binding" evidence="12">
    <location>
        <begin position="384"/>
        <end position="558"/>
    </location>
</feature>